<evidence type="ECO:0000256" key="3">
    <source>
        <dbReference type="ARBA" id="ARBA00011890"/>
    </source>
</evidence>
<dbReference type="SUPFAM" id="SSF53335">
    <property type="entry name" value="S-adenosyl-L-methionine-dependent methyltransferases"/>
    <property type="match status" value="1"/>
</dbReference>
<dbReference type="Gene3D" id="3.40.50.150">
    <property type="entry name" value="Vaccinia Virus protein VP39"/>
    <property type="match status" value="1"/>
</dbReference>
<evidence type="ECO:0000313" key="14">
    <source>
        <dbReference type="Proteomes" id="UP000680866"/>
    </source>
</evidence>
<keyword evidence="6" id="KW-0489">Methyltransferase</keyword>
<dbReference type="EC" id="2.1.1.77" evidence="3"/>
<dbReference type="Proteomes" id="UP000680866">
    <property type="component" value="Chromosome"/>
</dbReference>
<name>A0A810MUW2_9ACTN</name>
<feature type="region of interest" description="Disordered" evidence="12">
    <location>
        <begin position="57"/>
        <end position="78"/>
    </location>
</feature>
<gene>
    <name evidence="13" type="primary">pcm</name>
    <name evidence="13" type="ORF">Prubr_18130</name>
</gene>
<evidence type="ECO:0000256" key="11">
    <source>
        <dbReference type="ARBA" id="ARBA00031350"/>
    </source>
</evidence>
<proteinExistence type="inferred from homology"/>
<evidence type="ECO:0000256" key="8">
    <source>
        <dbReference type="ARBA" id="ARBA00022691"/>
    </source>
</evidence>
<accession>A0A810MUW2</accession>
<dbReference type="GO" id="GO:0005737">
    <property type="term" value="C:cytoplasm"/>
    <property type="evidence" value="ECO:0007669"/>
    <property type="project" value="UniProtKB-SubCell"/>
</dbReference>
<evidence type="ECO:0000256" key="5">
    <source>
        <dbReference type="ARBA" id="ARBA00022490"/>
    </source>
</evidence>
<evidence type="ECO:0000256" key="1">
    <source>
        <dbReference type="ARBA" id="ARBA00004496"/>
    </source>
</evidence>
<keyword evidence="8" id="KW-0949">S-adenosyl-L-methionine</keyword>
<evidence type="ECO:0000256" key="6">
    <source>
        <dbReference type="ARBA" id="ARBA00022603"/>
    </source>
</evidence>
<dbReference type="RefSeq" id="WP_212823641.1">
    <property type="nucleotide sequence ID" value="NZ_AP023359.1"/>
</dbReference>
<comment type="similarity">
    <text evidence="2">Belongs to the methyltransferase superfamily. L-isoaspartyl/D-aspartyl protein methyltransferase family.</text>
</comment>
<reference evidence="13" key="1">
    <citation type="submission" date="2020-08" db="EMBL/GenBank/DDBJ databases">
        <title>Whole genome shotgun sequence of Polymorphospora rubra NBRC 101157.</title>
        <authorList>
            <person name="Komaki H."/>
            <person name="Tamura T."/>
        </authorList>
    </citation>
    <scope>NUCLEOTIDE SEQUENCE</scope>
    <source>
        <strain evidence="13">NBRC 101157</strain>
    </source>
</reference>
<keyword evidence="7" id="KW-0808">Transferase</keyword>
<dbReference type="InterPro" id="IPR000682">
    <property type="entry name" value="PCMT"/>
</dbReference>
<dbReference type="PANTHER" id="PTHR11579">
    <property type="entry name" value="PROTEIN-L-ISOASPARTATE O-METHYLTRANSFERASE"/>
    <property type="match status" value="1"/>
</dbReference>
<feature type="compositionally biased region" description="Low complexity" evidence="12">
    <location>
        <begin position="60"/>
        <end position="76"/>
    </location>
</feature>
<organism evidence="13 14">
    <name type="scientific">Polymorphospora rubra</name>
    <dbReference type="NCBI Taxonomy" id="338584"/>
    <lineage>
        <taxon>Bacteria</taxon>
        <taxon>Bacillati</taxon>
        <taxon>Actinomycetota</taxon>
        <taxon>Actinomycetes</taxon>
        <taxon>Micromonosporales</taxon>
        <taxon>Micromonosporaceae</taxon>
        <taxon>Polymorphospora</taxon>
    </lineage>
</organism>
<comment type="subcellular location">
    <subcellularLocation>
        <location evidence="1">Cytoplasm</location>
    </subcellularLocation>
</comment>
<evidence type="ECO:0000256" key="12">
    <source>
        <dbReference type="SAM" id="MobiDB-lite"/>
    </source>
</evidence>
<dbReference type="Pfam" id="PF01135">
    <property type="entry name" value="PCMT"/>
    <property type="match status" value="1"/>
</dbReference>
<dbReference type="InterPro" id="IPR029063">
    <property type="entry name" value="SAM-dependent_MTases_sf"/>
</dbReference>
<dbReference type="AlphaFoldDB" id="A0A810MUW2"/>
<dbReference type="KEGG" id="pry:Prubr_18130"/>
<dbReference type="GO" id="GO:0032259">
    <property type="term" value="P:methylation"/>
    <property type="evidence" value="ECO:0007669"/>
    <property type="project" value="UniProtKB-KW"/>
</dbReference>
<dbReference type="CDD" id="cd02440">
    <property type="entry name" value="AdoMet_MTases"/>
    <property type="match status" value="1"/>
</dbReference>
<evidence type="ECO:0000313" key="13">
    <source>
        <dbReference type="EMBL" id="BCJ64792.1"/>
    </source>
</evidence>
<dbReference type="PANTHER" id="PTHR11579:SF0">
    <property type="entry name" value="PROTEIN-L-ISOASPARTATE(D-ASPARTATE) O-METHYLTRANSFERASE"/>
    <property type="match status" value="1"/>
</dbReference>
<evidence type="ECO:0000256" key="4">
    <source>
        <dbReference type="ARBA" id="ARBA00013346"/>
    </source>
</evidence>
<sequence length="368" mass="39917">MDWQHAAQTLAAHLADSGELSDPAWRRAFEQVPRHVFVPDAPLDQVYADQALVTQQRPAPTTTGTTGPLLPTSSSSQPGVMATMLERADIRDGMRVLEIGTATGYNAALLTHRLGGNNVYSVELDPTLHATARQRLAATGHHPHLNAGDGTAGWSDQAPYDRIIATCAVNHIPPAWIDQLHTGGRIVAPLAGAGCALMILDKTADDEVTGRLDHQHVAFMPLRTDVGNPLADRRSLGPATNGIGQYGTTSLDPAVYDHADHDLNLLLQLHLPGLSIGAMDNPRGTFLTLSTPIAYAQVARTATATDGRHTTIQYDGRPWDTAEHVAELWQRLGHPDRGRYGISALNRTDRQYIWLDHPDSPYAWPMPV</sequence>
<keyword evidence="14" id="KW-1185">Reference proteome</keyword>
<evidence type="ECO:0000256" key="9">
    <source>
        <dbReference type="ARBA" id="ARBA00030757"/>
    </source>
</evidence>
<dbReference type="PROSITE" id="PS01279">
    <property type="entry name" value="PCMT"/>
    <property type="match status" value="1"/>
</dbReference>
<dbReference type="GO" id="GO:0004719">
    <property type="term" value="F:protein-L-isoaspartate (D-aspartate) O-methyltransferase activity"/>
    <property type="evidence" value="ECO:0007669"/>
    <property type="project" value="UniProtKB-EC"/>
</dbReference>
<protein>
    <recommendedName>
        <fullName evidence="4">Protein-L-isoaspartate O-methyltransferase</fullName>
        <ecNumber evidence="3">2.1.1.77</ecNumber>
    </recommendedName>
    <alternativeName>
        <fullName evidence="11">L-isoaspartyl protein carboxyl methyltransferase</fullName>
    </alternativeName>
    <alternativeName>
        <fullName evidence="9">Protein L-isoaspartyl methyltransferase</fullName>
    </alternativeName>
    <alternativeName>
        <fullName evidence="10">Protein-beta-aspartate methyltransferase</fullName>
    </alternativeName>
</protein>
<evidence type="ECO:0000256" key="10">
    <source>
        <dbReference type="ARBA" id="ARBA00031323"/>
    </source>
</evidence>
<evidence type="ECO:0000256" key="2">
    <source>
        <dbReference type="ARBA" id="ARBA00005369"/>
    </source>
</evidence>
<dbReference type="EMBL" id="AP023359">
    <property type="protein sequence ID" value="BCJ64792.1"/>
    <property type="molecule type" value="Genomic_DNA"/>
</dbReference>
<evidence type="ECO:0000256" key="7">
    <source>
        <dbReference type="ARBA" id="ARBA00022679"/>
    </source>
</evidence>
<keyword evidence="5" id="KW-0963">Cytoplasm</keyword>